<proteinExistence type="inferred from homology"/>
<protein>
    <recommendedName>
        <fullName evidence="5">Anthranilate phosphoribosyltransferase</fullName>
        <ecNumber evidence="5">2.4.2.18</ecNumber>
    </recommendedName>
</protein>
<comment type="catalytic activity">
    <reaction evidence="5">
        <text>N-(5-phospho-beta-D-ribosyl)anthranilate + diphosphate = 5-phospho-alpha-D-ribose 1-diphosphate + anthranilate</text>
        <dbReference type="Rhea" id="RHEA:11768"/>
        <dbReference type="ChEBI" id="CHEBI:16567"/>
        <dbReference type="ChEBI" id="CHEBI:18277"/>
        <dbReference type="ChEBI" id="CHEBI:33019"/>
        <dbReference type="ChEBI" id="CHEBI:58017"/>
        <dbReference type="EC" id="2.4.2.18"/>
    </reaction>
</comment>
<keyword evidence="5" id="KW-0479">Metal-binding</keyword>
<evidence type="ECO:0000256" key="5">
    <source>
        <dbReference type="HAMAP-Rule" id="MF_00211"/>
    </source>
</evidence>
<dbReference type="NCBIfam" id="TIGR01245">
    <property type="entry name" value="trpD"/>
    <property type="match status" value="1"/>
</dbReference>
<dbReference type="InterPro" id="IPR000312">
    <property type="entry name" value="Glycosyl_Trfase_fam3"/>
</dbReference>
<dbReference type="Proteomes" id="UP000008394">
    <property type="component" value="Chromosome"/>
</dbReference>
<keyword evidence="2 5" id="KW-0808">Transferase</keyword>
<dbReference type="AlphaFoldDB" id="A0A806FYQ5"/>
<evidence type="ECO:0000256" key="4">
    <source>
        <dbReference type="ARBA" id="ARBA00023141"/>
    </source>
</evidence>
<accession>A0A806FYQ5</accession>
<organism evidence="8 9">
    <name type="scientific">Bifidobacterium animalis subsp. lactis CNCM I-2494</name>
    <dbReference type="NCBI Taxonomy" id="1042403"/>
    <lineage>
        <taxon>Bacteria</taxon>
        <taxon>Bacillati</taxon>
        <taxon>Actinomycetota</taxon>
        <taxon>Actinomycetes</taxon>
        <taxon>Bifidobacteriales</taxon>
        <taxon>Bifidobacteriaceae</taxon>
        <taxon>Bifidobacterium</taxon>
    </lineage>
</organism>
<feature type="binding site" evidence="5">
    <location>
        <position position="117"/>
    </location>
    <ligand>
        <name>5-phospho-alpha-D-ribose 1-diphosphate</name>
        <dbReference type="ChEBI" id="CHEBI:58017"/>
    </ligand>
</feature>
<keyword evidence="3 5" id="KW-0822">Tryptophan biosynthesis</keyword>
<feature type="binding site" evidence="5">
    <location>
        <position position="125"/>
    </location>
    <ligand>
        <name>5-phospho-alpha-D-ribose 1-diphosphate</name>
        <dbReference type="ChEBI" id="CHEBI:58017"/>
    </ligand>
</feature>
<feature type="binding site" evidence="5">
    <location>
        <position position="203"/>
    </location>
    <ligand>
        <name>anthranilate</name>
        <dbReference type="ChEBI" id="CHEBI:16567"/>
        <label>2</label>
    </ligand>
</feature>
<evidence type="ECO:0000313" key="9">
    <source>
        <dbReference type="Proteomes" id="UP000008394"/>
    </source>
</evidence>
<feature type="domain" description="Glycosyl transferase family 3 N-terminal" evidence="7">
    <location>
        <begin position="41"/>
        <end position="103"/>
    </location>
</feature>
<evidence type="ECO:0000313" key="8">
    <source>
        <dbReference type="EMBL" id="AEK30560.1"/>
    </source>
</evidence>
<comment type="cofactor">
    <cofactor evidence="5">
        <name>Mg(2+)</name>
        <dbReference type="ChEBI" id="CHEBI:18420"/>
    </cofactor>
    <text evidence="5">Binds 2 magnesium ions per monomer.</text>
</comment>
<evidence type="ECO:0000259" key="7">
    <source>
        <dbReference type="Pfam" id="PF02885"/>
    </source>
</evidence>
<dbReference type="InterPro" id="IPR017459">
    <property type="entry name" value="Glycosyl_Trfase_fam3_N_dom"/>
</dbReference>
<feature type="binding site" evidence="5">
    <location>
        <position position="261"/>
    </location>
    <ligand>
        <name>Mg(2+)</name>
        <dbReference type="ChEBI" id="CHEBI:18420"/>
        <label>2</label>
    </ligand>
</feature>
<dbReference type="HAMAP" id="MF_00211">
    <property type="entry name" value="TrpD"/>
    <property type="match status" value="1"/>
</dbReference>
<evidence type="ECO:0000256" key="3">
    <source>
        <dbReference type="ARBA" id="ARBA00022822"/>
    </source>
</evidence>
<dbReference type="InterPro" id="IPR005940">
    <property type="entry name" value="Anthranilate_Pribosyl_Tfrase"/>
</dbReference>
<comment type="caution">
    <text evidence="5">Lacks conserved residue(s) required for the propagation of feature annotation.</text>
</comment>
<feature type="binding site" evidence="5">
    <location>
        <position position="262"/>
    </location>
    <ligand>
        <name>Mg(2+)</name>
        <dbReference type="ChEBI" id="CHEBI:18420"/>
        <label>1</label>
    </ligand>
</feature>
<evidence type="ECO:0000256" key="2">
    <source>
        <dbReference type="ARBA" id="ARBA00022679"/>
    </source>
</evidence>
<dbReference type="GO" id="GO:0000162">
    <property type="term" value="P:L-tryptophan biosynthetic process"/>
    <property type="evidence" value="ECO:0007669"/>
    <property type="project" value="UniProtKB-UniRule"/>
</dbReference>
<comment type="function">
    <text evidence="5">Catalyzes the transfer of the phosphoribosyl group of 5-phosphorylribose-1-pyrophosphate (PRPP) to anthranilate to yield N-(5'-phosphoribosyl)-anthranilate (PRA).</text>
</comment>
<dbReference type="GO" id="GO:0000287">
    <property type="term" value="F:magnesium ion binding"/>
    <property type="evidence" value="ECO:0007669"/>
    <property type="project" value="UniProtKB-UniRule"/>
</dbReference>
<dbReference type="GO" id="GO:0005829">
    <property type="term" value="C:cytosol"/>
    <property type="evidence" value="ECO:0007669"/>
    <property type="project" value="TreeGrafter"/>
</dbReference>
<feature type="binding site" evidence="5">
    <location>
        <position position="148"/>
    </location>
    <ligand>
        <name>anthranilate</name>
        <dbReference type="ChEBI" id="CHEBI:16567"/>
        <label>1</label>
    </ligand>
</feature>
<comment type="similarity">
    <text evidence="5">Belongs to the anthranilate phosphoribosyltransferase family.</text>
</comment>
<dbReference type="EMBL" id="CP002915">
    <property type="protein sequence ID" value="AEK30560.1"/>
    <property type="molecule type" value="Genomic_DNA"/>
</dbReference>
<feature type="domain" description="Glycosyl transferase family 3" evidence="6">
    <location>
        <begin position="111"/>
        <end position="368"/>
    </location>
</feature>
<feature type="binding site" evidence="5">
    <location>
        <begin position="145"/>
        <end position="153"/>
    </location>
    <ligand>
        <name>5-phospho-alpha-D-ribose 1-diphosphate</name>
        <dbReference type="ChEBI" id="CHEBI:58017"/>
    </ligand>
</feature>
<feature type="binding site" evidence="5">
    <location>
        <position position="157"/>
    </location>
    <ligand>
        <name>5-phospho-alpha-D-ribose 1-diphosphate</name>
        <dbReference type="ChEBI" id="CHEBI:58017"/>
    </ligand>
</feature>
<gene>
    <name evidence="5" type="primary">trpD</name>
    <name evidence="8" type="ORF">BALAC2494_00137</name>
</gene>
<dbReference type="Gene3D" id="1.20.970.10">
    <property type="entry name" value="Transferase, Pyrimidine Nucleoside Phosphorylase, Chain C"/>
    <property type="match status" value="1"/>
</dbReference>
<comment type="pathway">
    <text evidence="5">Amino-acid biosynthesis; L-tryptophan biosynthesis; L-tryptophan from chorismate: step 2/5.</text>
</comment>
<dbReference type="SUPFAM" id="SSF47648">
    <property type="entry name" value="Nucleoside phosphorylase/phosphoribosyltransferase N-terminal domain"/>
    <property type="match status" value="1"/>
</dbReference>
<dbReference type="KEGG" id="bnm:BALAC2494_00137"/>
<sequence>MRRPFCVDHDAGLDMCSLLVFPRLCVAATKRGVVMADITWKSILTKLVQGNHLTAEESEWFVDDLMKGNANPAAVGAVLATQQQLGLTADEIAGAAKAMVSHAVPLEVNRECTDIVGTGGDGAHTVNLSTMGAVIAAAAGVTIVKHGNRAASSKCGAADCLEALGLPLDLKPQAVAEVADEVGITFAFAKTFHPAMRFVGPVRAALGVPCVFNVLGPLTNPATPKHMAIGCANRAMSPIMAAVYAANGQSGMVYTSNEGLDEMAPTGPISVWEFKDGKVCETEFDPIEELGLAKVTIEDLRGGEPDYNAQAARDLFAGKDVPFRTTALLNAASAIVADGSLIDASAPLGERFRQAHAIAEQAVDSGRAAALLDEWIAVASKHVD</sequence>
<dbReference type="Pfam" id="PF02885">
    <property type="entry name" value="Glycos_trans_3N"/>
    <property type="match status" value="1"/>
</dbReference>
<reference evidence="8 9" key="1">
    <citation type="journal article" date="2011" name="J. Bacteriol.">
        <title>Genome Sequence of the Probiotic Strain Bifidobacterium animalis subsp. lactis CNCM I-2494.</title>
        <authorList>
            <person name="Chervaux C."/>
            <person name="Grimaldi C."/>
            <person name="Bolotin A."/>
            <person name="Quinquis B."/>
            <person name="Legrain-Raspaud S."/>
            <person name="van Hylckama Vlieg J.E."/>
            <person name="Denariaz G."/>
            <person name="Smokvina T."/>
        </authorList>
    </citation>
    <scope>NUCLEOTIDE SEQUENCE [LARGE SCALE GENOMIC DNA]</scope>
    <source>
        <strain evidence="8 9">CNCM I-2494</strain>
    </source>
</reference>
<feature type="binding site" evidence="5">
    <location>
        <position position="117"/>
    </location>
    <ligand>
        <name>anthranilate</name>
        <dbReference type="ChEBI" id="CHEBI:16567"/>
        <label>1</label>
    </ligand>
</feature>
<dbReference type="InterPro" id="IPR035902">
    <property type="entry name" value="Nuc_phospho_transferase"/>
</dbReference>
<feature type="binding site" evidence="5">
    <location>
        <position position="129"/>
    </location>
    <ligand>
        <name>Mg(2+)</name>
        <dbReference type="ChEBI" id="CHEBI:18420"/>
        <label>1</label>
    </ligand>
</feature>
<dbReference type="Pfam" id="PF00591">
    <property type="entry name" value="Glycos_transf_3"/>
    <property type="match status" value="1"/>
</dbReference>
<dbReference type="SUPFAM" id="SSF52418">
    <property type="entry name" value="Nucleoside phosphorylase/phosphoribosyltransferase catalytic domain"/>
    <property type="match status" value="1"/>
</dbReference>
<dbReference type="Gene3D" id="3.40.1030.10">
    <property type="entry name" value="Nucleoside phosphorylase/phosphoribosyltransferase catalytic domain"/>
    <property type="match status" value="1"/>
</dbReference>
<feature type="binding site" evidence="5">
    <location>
        <begin position="120"/>
        <end position="121"/>
    </location>
    <ligand>
        <name>5-phospho-alpha-D-ribose 1-diphosphate</name>
        <dbReference type="ChEBI" id="CHEBI:58017"/>
    </ligand>
</feature>
<dbReference type="PANTHER" id="PTHR43285">
    <property type="entry name" value="ANTHRANILATE PHOSPHORIBOSYLTRANSFERASE"/>
    <property type="match status" value="1"/>
</dbReference>
<dbReference type="UniPathway" id="UPA00035">
    <property type="reaction ID" value="UER00041"/>
</dbReference>
<dbReference type="EC" id="2.4.2.18" evidence="5"/>
<dbReference type="GO" id="GO:0004048">
    <property type="term" value="F:anthranilate phosphoribosyltransferase activity"/>
    <property type="evidence" value="ECO:0007669"/>
    <property type="project" value="UniProtKB-UniRule"/>
</dbReference>
<evidence type="ECO:0000256" key="1">
    <source>
        <dbReference type="ARBA" id="ARBA00022676"/>
    </source>
</evidence>
<evidence type="ECO:0000259" key="6">
    <source>
        <dbReference type="Pfam" id="PF00591"/>
    </source>
</evidence>
<comment type="subunit">
    <text evidence="5">Homodimer.</text>
</comment>
<keyword evidence="5" id="KW-0028">Amino-acid biosynthesis</keyword>
<name>A0A806FYQ5_BIFAN</name>
<dbReference type="InterPro" id="IPR036320">
    <property type="entry name" value="Glycosyl_Trfase_fam3_N_dom_sf"/>
</dbReference>
<dbReference type="PANTHER" id="PTHR43285:SF2">
    <property type="entry name" value="ANTHRANILATE PHOSPHORIBOSYLTRANSFERASE"/>
    <property type="match status" value="1"/>
</dbReference>
<keyword evidence="5" id="KW-0460">Magnesium</keyword>
<keyword evidence="1 5" id="KW-0328">Glycosyltransferase</keyword>
<keyword evidence="4 5" id="KW-0057">Aromatic amino acid biosynthesis</keyword>
<feature type="binding site" evidence="5">
    <location>
        <position position="262"/>
    </location>
    <ligand>
        <name>Mg(2+)</name>
        <dbReference type="ChEBI" id="CHEBI:18420"/>
        <label>2</label>
    </ligand>
</feature>
<feature type="binding site" evidence="5">
    <location>
        <begin position="127"/>
        <end position="130"/>
    </location>
    <ligand>
        <name>5-phospho-alpha-D-ribose 1-diphosphate</name>
        <dbReference type="ChEBI" id="CHEBI:58017"/>
    </ligand>
</feature>